<proteinExistence type="predicted"/>
<dbReference type="SUPFAM" id="SSF55874">
    <property type="entry name" value="ATPase domain of HSP90 chaperone/DNA topoisomerase II/histidine kinase"/>
    <property type="match status" value="1"/>
</dbReference>
<evidence type="ECO:0000256" key="5">
    <source>
        <dbReference type="ARBA" id="ARBA00023012"/>
    </source>
</evidence>
<accession>A0ABT1DC66</accession>
<comment type="caution">
    <text evidence="7">The sequence shown here is derived from an EMBL/GenBank/DDBJ whole genome shotgun (WGS) entry which is preliminary data.</text>
</comment>
<evidence type="ECO:0000313" key="8">
    <source>
        <dbReference type="Proteomes" id="UP001523392"/>
    </source>
</evidence>
<keyword evidence="4" id="KW-0418">Kinase</keyword>
<dbReference type="GO" id="GO:0005524">
    <property type="term" value="F:ATP binding"/>
    <property type="evidence" value="ECO:0007669"/>
    <property type="project" value="UniProtKB-KW"/>
</dbReference>
<evidence type="ECO:0000256" key="4">
    <source>
        <dbReference type="ARBA" id="ARBA00022777"/>
    </source>
</evidence>
<dbReference type="Pfam" id="PF02518">
    <property type="entry name" value="HATPase_c"/>
    <property type="match status" value="1"/>
</dbReference>
<evidence type="ECO:0000256" key="2">
    <source>
        <dbReference type="ARBA" id="ARBA00012438"/>
    </source>
</evidence>
<dbReference type="EC" id="2.7.13.3" evidence="2"/>
<dbReference type="RefSeq" id="WP_252955438.1">
    <property type="nucleotide sequence ID" value="NZ_JAFIRR010000152.1"/>
</dbReference>
<keyword evidence="8" id="KW-1185">Reference proteome</keyword>
<evidence type="ECO:0000256" key="1">
    <source>
        <dbReference type="ARBA" id="ARBA00000085"/>
    </source>
</evidence>
<dbReference type="Gene3D" id="3.30.565.10">
    <property type="entry name" value="Histidine kinase-like ATPase, C-terminal domain"/>
    <property type="match status" value="1"/>
</dbReference>
<keyword evidence="5" id="KW-0902">Two-component regulatory system</keyword>
<protein>
    <recommendedName>
        <fullName evidence="2">histidine kinase</fullName>
        <ecNumber evidence="2">2.7.13.3</ecNumber>
    </recommendedName>
</protein>
<dbReference type="SMART" id="SM00387">
    <property type="entry name" value="HATPase_c"/>
    <property type="match status" value="1"/>
</dbReference>
<dbReference type="InterPro" id="IPR003594">
    <property type="entry name" value="HATPase_dom"/>
</dbReference>
<dbReference type="InterPro" id="IPR004358">
    <property type="entry name" value="Sig_transdc_His_kin-like_C"/>
</dbReference>
<keyword evidence="7" id="KW-0547">Nucleotide-binding</keyword>
<dbReference type="Proteomes" id="UP001523392">
    <property type="component" value="Unassembled WGS sequence"/>
</dbReference>
<dbReference type="InterPro" id="IPR036890">
    <property type="entry name" value="HATPase_C_sf"/>
</dbReference>
<reference evidence="7 8" key="1">
    <citation type="submission" date="2021-12" db="EMBL/GenBank/DDBJ databases">
        <title>Siccirubricoccus leaddurans sp. nov., a high concentration Zn2+ tolerance bacterium.</title>
        <authorList>
            <person name="Cao Y."/>
        </authorList>
    </citation>
    <scope>NUCLEOTIDE SEQUENCE [LARGE SCALE GENOMIC DNA]</scope>
    <source>
        <strain evidence="7 8">KC 17139</strain>
    </source>
</reference>
<dbReference type="PROSITE" id="PS50109">
    <property type="entry name" value="HIS_KIN"/>
    <property type="match status" value="1"/>
</dbReference>
<evidence type="ECO:0000256" key="3">
    <source>
        <dbReference type="ARBA" id="ARBA00022679"/>
    </source>
</evidence>
<dbReference type="InterPro" id="IPR005467">
    <property type="entry name" value="His_kinase_dom"/>
</dbReference>
<organism evidence="7 8">
    <name type="scientific">Siccirubricoccus soli</name>
    <dbReference type="NCBI Taxonomy" id="2899147"/>
    <lineage>
        <taxon>Bacteria</taxon>
        <taxon>Pseudomonadati</taxon>
        <taxon>Pseudomonadota</taxon>
        <taxon>Alphaproteobacteria</taxon>
        <taxon>Acetobacterales</taxon>
        <taxon>Roseomonadaceae</taxon>
        <taxon>Siccirubricoccus</taxon>
    </lineage>
</organism>
<dbReference type="InterPro" id="IPR050736">
    <property type="entry name" value="Sensor_HK_Regulatory"/>
</dbReference>
<dbReference type="PRINTS" id="PR00344">
    <property type="entry name" value="BCTRLSENSOR"/>
</dbReference>
<keyword evidence="3" id="KW-0808">Transferase</keyword>
<dbReference type="PANTHER" id="PTHR43711">
    <property type="entry name" value="TWO-COMPONENT HISTIDINE KINASE"/>
    <property type="match status" value="1"/>
</dbReference>
<dbReference type="EMBL" id="JAFIRR010000152">
    <property type="protein sequence ID" value="MCO6418810.1"/>
    <property type="molecule type" value="Genomic_DNA"/>
</dbReference>
<feature type="domain" description="Histidine kinase" evidence="6">
    <location>
        <begin position="77"/>
        <end position="245"/>
    </location>
</feature>
<sequence>MPAVSFLLIPLALLLALALILWGERRRRAALAEAESARVRAAERDRLLGQWGQEVQAVALALLGRAEAPAMPARAAEARRLLQLADDVSEYLAAEAGPRHLAPAPLPLAPLLEEAVAAVAAQLGPGRRQFRLAPDFAGLVLHADRRALRGALLQVLTRAARFTREEDWIDLRPVVTADSLAIVIEDEGLGLPAEDLAAGAGLGTRGLGFGLAIARALLEAHGGALRLEAVPGVGARAWLTLPRDRLLAAWSRSRSDGII</sequence>
<evidence type="ECO:0000259" key="6">
    <source>
        <dbReference type="PROSITE" id="PS50109"/>
    </source>
</evidence>
<keyword evidence="7" id="KW-0067">ATP-binding</keyword>
<name>A0ABT1DC66_9PROT</name>
<evidence type="ECO:0000313" key="7">
    <source>
        <dbReference type="EMBL" id="MCO6418810.1"/>
    </source>
</evidence>
<gene>
    <name evidence="7" type="ORF">JYK14_21995</name>
</gene>
<comment type="catalytic activity">
    <reaction evidence="1">
        <text>ATP + protein L-histidine = ADP + protein N-phospho-L-histidine.</text>
        <dbReference type="EC" id="2.7.13.3"/>
    </reaction>
</comment>
<dbReference type="PANTHER" id="PTHR43711:SF1">
    <property type="entry name" value="HISTIDINE KINASE 1"/>
    <property type="match status" value="1"/>
</dbReference>